<accession>A0A6N1P3Y2</accession>
<name>A0A6N1P3Y2_9VIRU</name>
<dbReference type="EMBL" id="KY523104">
    <property type="protein sequence ID" value="QKU35661.1"/>
    <property type="molecule type" value="Genomic_DNA"/>
</dbReference>
<reference evidence="1" key="1">
    <citation type="submission" date="2017-01" db="EMBL/GenBank/DDBJ databases">
        <authorList>
            <person name="Assis F.L."/>
            <person name="Abrahao J.S."/>
            <person name="Silva L."/>
            <person name="Khalil J.B."/>
            <person name="Rodrigues R."/>
            <person name="Silva L.S."/>
            <person name="Arantes T."/>
            <person name="Boratto P."/>
            <person name="Andrade M."/>
            <person name="Kroon E.G."/>
            <person name="Ribeiro B."/>
            <person name="Bergier I."/>
            <person name="Seligmann H."/>
            <person name="Ghigo E."/>
            <person name="Colson P."/>
            <person name="Levasseur A."/>
            <person name="Raoult D."/>
            <person name="Scola B.L."/>
        </authorList>
    </citation>
    <scope>NUCLEOTIDE SEQUENCE</scope>
    <source>
        <strain evidence="1">Soda lake</strain>
    </source>
</reference>
<sequence length="79" mass="9455">MVNNIVNLRKIPPQHAVADYVVYNIYNVYVVPIFTYQNKDTTNPYHNDHDKLLHHENNKKIIRHLWILDNLSKLYKVIA</sequence>
<dbReference type="GeneID" id="80519100"/>
<organism evidence="1">
    <name type="scientific">Tupanvirus soda lake</name>
    <dbReference type="NCBI Taxonomy" id="2126985"/>
    <lineage>
        <taxon>Viruses</taxon>
        <taxon>Varidnaviria</taxon>
        <taxon>Bamfordvirae</taxon>
        <taxon>Nucleocytoviricota</taxon>
        <taxon>Megaviricetes</taxon>
        <taxon>Imitervirales</taxon>
        <taxon>Mimiviridae</taxon>
        <taxon>Megamimivirinae</taxon>
        <taxon>Tupanvirus</taxon>
        <taxon>Tupanvirus salinum</taxon>
    </lineage>
</organism>
<evidence type="ECO:0000313" key="1">
    <source>
        <dbReference type="EMBL" id="QKU35661.1"/>
    </source>
</evidence>
<protein>
    <submittedName>
        <fullName evidence="1">Putative orfan</fullName>
    </submittedName>
</protein>
<reference evidence="1" key="2">
    <citation type="journal article" date="2018" name="Nat. Commun.">
        <title>Tailed giant Tupanvirus possesses the most complete translational apparatus of the known virosphere.</title>
        <authorList>
            <person name="Abrahao J."/>
            <person name="Silva L."/>
            <person name="Silva L.S."/>
            <person name="Khalil J.Y.B."/>
            <person name="Rodrigues R."/>
            <person name="Arantes T."/>
            <person name="Assis F."/>
            <person name="Boratto P."/>
            <person name="Andrade M."/>
            <person name="Kroon E.G."/>
            <person name="Ribeiro B."/>
            <person name="Bergier I."/>
            <person name="Seligmann H."/>
            <person name="Ghigo E."/>
            <person name="Colson P."/>
            <person name="Levasseur A."/>
            <person name="Kroemer G."/>
            <person name="Raoult D."/>
            <person name="La Scola B."/>
        </authorList>
    </citation>
    <scope>NUCLEOTIDE SEQUENCE [LARGE SCALE GENOMIC DNA]</scope>
    <source>
        <strain evidence="1">Soda lake</strain>
    </source>
</reference>
<proteinExistence type="predicted"/>
<dbReference type="KEGG" id="vg:80519100"/>
<dbReference type="RefSeq" id="YP_010782336.1">
    <property type="nucleotide sequence ID" value="NC_075039.1"/>
</dbReference>